<feature type="compositionally biased region" description="Basic and acidic residues" evidence="2">
    <location>
        <begin position="123"/>
        <end position="133"/>
    </location>
</feature>
<keyword evidence="4" id="KW-1185">Reference proteome</keyword>
<dbReference type="eggNOG" id="ENOG503210H">
    <property type="taxonomic scope" value="Bacteria"/>
</dbReference>
<dbReference type="Proteomes" id="UP000008206">
    <property type="component" value="Chromosome"/>
</dbReference>
<feature type="compositionally biased region" description="Polar residues" evidence="2">
    <location>
        <begin position="94"/>
        <end position="107"/>
    </location>
</feature>
<sequence length="408" mass="45057">MLAVLGDYLKHLNSEIETYEQLIASKREEAQKLTQLQGQVVEALGLLKGIVDELNTVDPNVIATVKTATLQIFDNGSQSEEDLSTDNDNPIAHQENNSLLSSENPVNKSDPDEVQLRLQLLTPEREDSLKATEIENGSEIESDEDEKNLSDSESSPEESTYIRLSENVVYQPDETTVYAGINAYNRAKAWGEWLCFTHTVGDRFKVIDSSRSQGYSYDLIVFGIQPEDAHRLAQADLSKQPSNSENASWQPVKRHPLPTPPKPQTCQPGDLAVGDLARKADGREYSIIGVSDDGSIVKVVNQDNMEMAFAVGALYLVKKAESGKSDQRDESEPDNNLTTVTEAFSNGKTRTPNLEIGTDVLIHSRRYQGKYEGKQGVVVEEPTNLGVKIDIGEEAPIFFLNGEISVID</sequence>
<proteinExistence type="predicted"/>
<organism evidence="3 4">
    <name type="scientific">Gloeothece verrucosa (strain PCC 7822)</name>
    <name type="common">Cyanothece sp. (strain PCC 7822)</name>
    <dbReference type="NCBI Taxonomy" id="497965"/>
    <lineage>
        <taxon>Bacteria</taxon>
        <taxon>Bacillati</taxon>
        <taxon>Cyanobacteriota</taxon>
        <taxon>Cyanophyceae</taxon>
        <taxon>Oscillatoriophycideae</taxon>
        <taxon>Chroococcales</taxon>
        <taxon>Aphanothecaceae</taxon>
        <taxon>Gloeothece</taxon>
        <taxon>Gloeothece verrucosa</taxon>
    </lineage>
</organism>
<dbReference type="AlphaFoldDB" id="E0U8D3"/>
<evidence type="ECO:0000313" key="3">
    <source>
        <dbReference type="EMBL" id="ADN12569.1"/>
    </source>
</evidence>
<evidence type="ECO:0000256" key="2">
    <source>
        <dbReference type="SAM" id="MobiDB-lite"/>
    </source>
</evidence>
<dbReference type="RefSeq" id="WP_013320679.1">
    <property type="nucleotide sequence ID" value="NC_014501.1"/>
</dbReference>
<keyword evidence="1" id="KW-0175">Coiled coil</keyword>
<evidence type="ECO:0000256" key="1">
    <source>
        <dbReference type="SAM" id="Coils"/>
    </source>
</evidence>
<feature type="compositionally biased region" description="Acidic residues" evidence="2">
    <location>
        <begin position="136"/>
        <end position="146"/>
    </location>
</feature>
<dbReference type="EMBL" id="CP002198">
    <property type="protein sequence ID" value="ADN12569.1"/>
    <property type="molecule type" value="Genomic_DNA"/>
</dbReference>
<feature type="compositionally biased region" description="Polar residues" evidence="2">
    <location>
        <begin position="237"/>
        <end position="249"/>
    </location>
</feature>
<feature type="region of interest" description="Disordered" evidence="2">
    <location>
        <begin position="76"/>
        <end position="166"/>
    </location>
</feature>
<feature type="coiled-coil region" evidence="1">
    <location>
        <begin position="9"/>
        <end position="39"/>
    </location>
</feature>
<dbReference type="OrthoDB" id="419239at2"/>
<evidence type="ECO:0000313" key="4">
    <source>
        <dbReference type="Proteomes" id="UP000008206"/>
    </source>
</evidence>
<dbReference type="HOGENOM" id="CLU_699652_0_0_3"/>
<protein>
    <submittedName>
        <fullName evidence="3">Uncharacterized protein</fullName>
    </submittedName>
</protein>
<reference evidence="4" key="1">
    <citation type="journal article" date="2011" name="MBio">
        <title>Novel metabolic attributes of the genus Cyanothece, comprising a group of unicellular nitrogen-fixing Cyanobacteria.</title>
        <authorList>
            <person name="Bandyopadhyay A."/>
            <person name="Elvitigala T."/>
            <person name="Welsh E."/>
            <person name="Stockel J."/>
            <person name="Liberton M."/>
            <person name="Min H."/>
            <person name="Sherman L.A."/>
            <person name="Pakrasi H.B."/>
        </authorList>
    </citation>
    <scope>NUCLEOTIDE SEQUENCE [LARGE SCALE GENOMIC DNA]</scope>
    <source>
        <strain evidence="4">PCC 7822</strain>
    </source>
</reference>
<name>E0U8D3_GLOV7</name>
<gene>
    <name evidence="3" type="ordered locus">Cyan7822_0530</name>
</gene>
<accession>E0U8D3</accession>
<feature type="region of interest" description="Disordered" evidence="2">
    <location>
        <begin position="235"/>
        <end position="267"/>
    </location>
</feature>
<dbReference type="KEGG" id="cyj:Cyan7822_0530"/>